<protein>
    <submittedName>
        <fullName evidence="1">DNA-binding protein</fullName>
    </submittedName>
</protein>
<evidence type="ECO:0000313" key="2">
    <source>
        <dbReference type="Proteomes" id="UP000033636"/>
    </source>
</evidence>
<sequence length="250" mass="27783">MRVEDKKYSLEKRGNFYRQVLEGDGVRVVFEARPPDINRIIEPFELSVRDAGVVMPFVEVAEHVSMLADEEVERVNKAIAEFRKAFAQRALLLGPYLRPRSRYDTSRGRAELRPDGSNIVGVLSSLALDDPAAYDRIRASFRKKGITIALGLLGKNALGAAAYAEGLRMPLSRLPCSLKSALVIATAISLRPDIILIDNFDYCFTEAAAEILSPYIAEYVAKGQLIAEIHRADIADYFKTQYKSIISASL</sequence>
<gene>
    <name evidence="1" type="ORF">TU35_004640</name>
</gene>
<dbReference type="EMBL" id="JZWT02000010">
    <property type="protein sequence ID" value="MFB6490526.1"/>
    <property type="molecule type" value="Genomic_DNA"/>
</dbReference>
<name>A0ACC6V0S0_9CREN</name>
<organism evidence="1 2">
    <name type="scientific">Thermoproteus sp. AZ2</name>
    <dbReference type="NCBI Taxonomy" id="1609232"/>
    <lineage>
        <taxon>Archaea</taxon>
        <taxon>Thermoproteota</taxon>
        <taxon>Thermoprotei</taxon>
        <taxon>Thermoproteales</taxon>
        <taxon>Thermoproteaceae</taxon>
        <taxon>Thermoproteus</taxon>
    </lineage>
</organism>
<accession>A0ACC6V0S0</accession>
<reference evidence="1" key="1">
    <citation type="submission" date="2024-07" db="EMBL/GenBank/DDBJ databases">
        <title>Metagenome and Metagenome-Assembled Genomes of Archaea from a hot spring from the geothermal field of Los Azufres, Mexico.</title>
        <authorList>
            <person name="Marin-Paredes R."/>
            <person name="Martinez-Romero E."/>
            <person name="Servin-Garciduenas L.E."/>
        </authorList>
    </citation>
    <scope>NUCLEOTIDE SEQUENCE</scope>
</reference>
<proteinExistence type="predicted"/>
<comment type="caution">
    <text evidence="1">The sequence shown here is derived from an EMBL/GenBank/DDBJ whole genome shotgun (WGS) entry which is preliminary data.</text>
</comment>
<evidence type="ECO:0000313" key="1">
    <source>
        <dbReference type="EMBL" id="MFB6490526.1"/>
    </source>
</evidence>
<dbReference type="Proteomes" id="UP000033636">
    <property type="component" value="Unassembled WGS sequence"/>
</dbReference>
<keyword evidence="1" id="KW-0238">DNA-binding</keyword>